<dbReference type="GO" id="GO:0032587">
    <property type="term" value="C:ruffle membrane"/>
    <property type="evidence" value="ECO:0007669"/>
    <property type="project" value="TreeGrafter"/>
</dbReference>
<name>A0A6P6R810_CARAU</name>
<dbReference type="PANTHER" id="PTHR15629">
    <property type="entry name" value="SH3YL1 PROTEIN"/>
    <property type="match status" value="1"/>
</dbReference>
<keyword evidence="1" id="KW-1185">Reference proteome</keyword>
<dbReference type="RefSeq" id="XP_026141944.1">
    <property type="nucleotide sequence ID" value="XM_026286159.1"/>
</dbReference>
<protein>
    <submittedName>
        <fullName evidence="2">SH3 domain-containing YSC84-like protein 1</fullName>
    </submittedName>
</protein>
<dbReference type="PANTHER" id="PTHR15629:SF2">
    <property type="entry name" value="SH3 DOMAIN-CONTAINING YSC84-LIKE PROTEIN 1"/>
    <property type="match status" value="1"/>
</dbReference>
<dbReference type="AlphaFoldDB" id="A0A6P6R810"/>
<sequence>MGPGKLIPAHVIAKPHGLAVLSLFNAGFMITVRDGSGIVIARHTDGTIDIAGLGGGFKLGLEMSSAPARPRPPTQRAASSYIPKTQASAAVKPALYPNLDNRDTEDQASGGALVVASSLEI</sequence>
<dbReference type="GeneID" id="113117463"/>
<gene>
    <name evidence="2" type="primary">LOC113117463</name>
</gene>
<proteinExistence type="predicted"/>
<organism evidence="1 2">
    <name type="scientific">Carassius auratus</name>
    <name type="common">Goldfish</name>
    <dbReference type="NCBI Taxonomy" id="7957"/>
    <lineage>
        <taxon>Eukaryota</taxon>
        <taxon>Metazoa</taxon>
        <taxon>Chordata</taxon>
        <taxon>Craniata</taxon>
        <taxon>Vertebrata</taxon>
        <taxon>Euteleostomi</taxon>
        <taxon>Actinopterygii</taxon>
        <taxon>Neopterygii</taxon>
        <taxon>Teleostei</taxon>
        <taxon>Ostariophysi</taxon>
        <taxon>Cypriniformes</taxon>
        <taxon>Cyprinidae</taxon>
        <taxon>Cyprininae</taxon>
        <taxon>Carassius</taxon>
    </lineage>
</organism>
<reference evidence="2" key="1">
    <citation type="submission" date="2025-08" db="UniProtKB">
        <authorList>
            <consortium name="RefSeq"/>
        </authorList>
    </citation>
    <scope>IDENTIFICATION</scope>
    <source>
        <strain evidence="2">Wakin</strain>
        <tissue evidence="2">Muscle</tissue>
    </source>
</reference>
<accession>A0A6P6R810</accession>
<dbReference type="InterPro" id="IPR051702">
    <property type="entry name" value="SH3_domain_YSC84-like"/>
</dbReference>
<dbReference type="Proteomes" id="UP000515129">
    <property type="component" value="Chromosome 17"/>
</dbReference>
<evidence type="ECO:0000313" key="2">
    <source>
        <dbReference type="RefSeq" id="XP_026141944.1"/>
    </source>
</evidence>
<dbReference type="GO" id="GO:1900027">
    <property type="term" value="P:regulation of ruffle assembly"/>
    <property type="evidence" value="ECO:0007669"/>
    <property type="project" value="TreeGrafter"/>
</dbReference>
<evidence type="ECO:0000313" key="1">
    <source>
        <dbReference type="Proteomes" id="UP000515129"/>
    </source>
</evidence>
<dbReference type="OrthoDB" id="443981at2759"/>
<dbReference type="GO" id="GO:0035091">
    <property type="term" value="F:phosphatidylinositol binding"/>
    <property type="evidence" value="ECO:0007669"/>
    <property type="project" value="TreeGrafter"/>
</dbReference>
<dbReference type="KEGG" id="caua:113117463"/>